<accession>A0A383BQD4</accession>
<sequence>MNFFDFFIIFIVGICFLFSFYKGMVREVFSLLGYLCGYILAIDHYEDIASYLQSMISQEIMHRVSEFAVVFTVLKVIVALFIFLTVKIIFELLGRLIRKGVERTAVLSFPDRLVGGILGGLKGLIIVAIIIFPLSLFDGVYETISKESVI</sequence>
<dbReference type="PANTHER" id="PTHR36926">
    <property type="entry name" value="COLICIN V PRODUCTION PROTEIN"/>
    <property type="match status" value="1"/>
</dbReference>
<dbReference type="InterPro" id="IPR052719">
    <property type="entry name" value="CvpA-like"/>
</dbReference>
<proteinExistence type="predicted"/>
<dbReference type="GO" id="GO:0016020">
    <property type="term" value="C:membrane"/>
    <property type="evidence" value="ECO:0007669"/>
    <property type="project" value="UniProtKB-SubCell"/>
</dbReference>
<feature type="non-terminal residue" evidence="6">
    <location>
        <position position="150"/>
    </location>
</feature>
<gene>
    <name evidence="6" type="ORF">METZ01_LOCUS474915</name>
</gene>
<dbReference type="EMBL" id="UINC01202319">
    <property type="protein sequence ID" value="SVE22061.1"/>
    <property type="molecule type" value="Genomic_DNA"/>
</dbReference>
<protein>
    <recommendedName>
        <fullName evidence="7">Colicin V production protein</fullName>
    </recommendedName>
</protein>
<feature type="transmembrane region" description="Helical" evidence="5">
    <location>
        <begin position="28"/>
        <end position="45"/>
    </location>
</feature>
<feature type="transmembrane region" description="Helical" evidence="5">
    <location>
        <begin position="113"/>
        <end position="136"/>
    </location>
</feature>
<name>A0A383BQD4_9ZZZZ</name>
<dbReference type="InterPro" id="IPR003825">
    <property type="entry name" value="Colicin-V_CvpA"/>
</dbReference>
<evidence type="ECO:0000256" key="4">
    <source>
        <dbReference type="ARBA" id="ARBA00023136"/>
    </source>
</evidence>
<organism evidence="6">
    <name type="scientific">marine metagenome</name>
    <dbReference type="NCBI Taxonomy" id="408172"/>
    <lineage>
        <taxon>unclassified sequences</taxon>
        <taxon>metagenomes</taxon>
        <taxon>ecological metagenomes</taxon>
    </lineage>
</organism>
<keyword evidence="4 5" id="KW-0472">Membrane</keyword>
<dbReference type="AlphaFoldDB" id="A0A383BQD4"/>
<dbReference type="PANTHER" id="PTHR36926:SF1">
    <property type="entry name" value="COLICIN V PRODUCTION PROTEIN"/>
    <property type="match status" value="1"/>
</dbReference>
<evidence type="ECO:0000256" key="3">
    <source>
        <dbReference type="ARBA" id="ARBA00022989"/>
    </source>
</evidence>
<dbReference type="GO" id="GO:0009403">
    <property type="term" value="P:toxin biosynthetic process"/>
    <property type="evidence" value="ECO:0007669"/>
    <property type="project" value="InterPro"/>
</dbReference>
<comment type="subcellular location">
    <subcellularLocation>
        <location evidence="1">Membrane</location>
        <topology evidence="1">Multi-pass membrane protein</topology>
    </subcellularLocation>
</comment>
<evidence type="ECO:0000256" key="1">
    <source>
        <dbReference type="ARBA" id="ARBA00004141"/>
    </source>
</evidence>
<evidence type="ECO:0000313" key="6">
    <source>
        <dbReference type="EMBL" id="SVE22061.1"/>
    </source>
</evidence>
<keyword evidence="2 5" id="KW-0812">Transmembrane</keyword>
<feature type="transmembrane region" description="Helical" evidence="5">
    <location>
        <begin position="6"/>
        <end position="21"/>
    </location>
</feature>
<feature type="transmembrane region" description="Helical" evidence="5">
    <location>
        <begin position="67"/>
        <end position="93"/>
    </location>
</feature>
<evidence type="ECO:0008006" key="7">
    <source>
        <dbReference type="Google" id="ProtNLM"/>
    </source>
</evidence>
<dbReference type="Pfam" id="PF02674">
    <property type="entry name" value="Colicin_V"/>
    <property type="match status" value="1"/>
</dbReference>
<keyword evidence="3 5" id="KW-1133">Transmembrane helix</keyword>
<reference evidence="6" key="1">
    <citation type="submission" date="2018-05" db="EMBL/GenBank/DDBJ databases">
        <authorList>
            <person name="Lanie J.A."/>
            <person name="Ng W.-L."/>
            <person name="Kazmierczak K.M."/>
            <person name="Andrzejewski T.M."/>
            <person name="Davidsen T.M."/>
            <person name="Wayne K.J."/>
            <person name="Tettelin H."/>
            <person name="Glass J.I."/>
            <person name="Rusch D."/>
            <person name="Podicherti R."/>
            <person name="Tsui H.-C.T."/>
            <person name="Winkler M.E."/>
        </authorList>
    </citation>
    <scope>NUCLEOTIDE SEQUENCE</scope>
</reference>
<evidence type="ECO:0000256" key="2">
    <source>
        <dbReference type="ARBA" id="ARBA00022692"/>
    </source>
</evidence>
<evidence type="ECO:0000256" key="5">
    <source>
        <dbReference type="SAM" id="Phobius"/>
    </source>
</evidence>